<dbReference type="EMBL" id="CABEEP010000001">
    <property type="protein sequence ID" value="VTQ62542.1"/>
    <property type="molecule type" value="Genomic_DNA"/>
</dbReference>
<dbReference type="Proteomes" id="UP000352698">
    <property type="component" value="Unassembled WGS sequence"/>
</dbReference>
<proteinExistence type="predicted"/>
<reference evidence="1 2" key="1">
    <citation type="submission" date="2019-05" db="EMBL/GenBank/DDBJ databases">
        <authorList>
            <consortium name="Pathogen Informatics"/>
        </authorList>
    </citation>
    <scope>NUCLEOTIDE SEQUENCE [LARGE SCALE GENOMIC DNA]</scope>
    <source>
        <strain evidence="1 2">NCTC12204</strain>
    </source>
</reference>
<evidence type="ECO:0000313" key="1">
    <source>
        <dbReference type="EMBL" id="VTQ62542.1"/>
    </source>
</evidence>
<comment type="caution">
    <text evidence="1">The sequence shown here is derived from an EMBL/GenBank/DDBJ whole genome shotgun (WGS) entry which is preliminary data.</text>
</comment>
<evidence type="ECO:0000313" key="2">
    <source>
        <dbReference type="Proteomes" id="UP000352698"/>
    </source>
</evidence>
<dbReference type="RefSeq" id="WP_010737314.1">
    <property type="nucleotide sequence ID" value="NZ_BSWT01000287.1"/>
</dbReference>
<name>A0A449E4F8_ENTHR</name>
<sequence length="74" mass="8802">MEKNEGLFNVYFKADRVDYGKNGYESINLKNNPNLMSDSIYLYNLLFMNKPAFVPRNWEQHQVKKPNDSRKTNL</sequence>
<dbReference type="AlphaFoldDB" id="A0A449E4F8"/>
<protein>
    <submittedName>
        <fullName evidence="1">Uncharacterized protein</fullName>
    </submittedName>
</protein>
<gene>
    <name evidence="1" type="ORF">NCTC12204_01037</name>
</gene>
<organism evidence="1 2">
    <name type="scientific">Enterococcus hirae</name>
    <dbReference type="NCBI Taxonomy" id="1354"/>
    <lineage>
        <taxon>Bacteria</taxon>
        <taxon>Bacillati</taxon>
        <taxon>Bacillota</taxon>
        <taxon>Bacilli</taxon>
        <taxon>Lactobacillales</taxon>
        <taxon>Enterococcaceae</taxon>
        <taxon>Enterococcus</taxon>
    </lineage>
</organism>
<accession>A0A449E4F8</accession>